<protein>
    <submittedName>
        <fullName evidence="4">Cyclic nucleotide-binding domain-containing protein</fullName>
    </submittedName>
</protein>
<dbReference type="Proteomes" id="UP000517765">
    <property type="component" value="Unassembled WGS sequence"/>
</dbReference>
<dbReference type="EMBL" id="JABJWZ010000248">
    <property type="protein sequence ID" value="MBB1255798.1"/>
    <property type="molecule type" value="Genomic_DNA"/>
</dbReference>
<dbReference type="GO" id="GO:0005829">
    <property type="term" value="C:cytosol"/>
    <property type="evidence" value="ECO:0007669"/>
    <property type="project" value="TreeGrafter"/>
</dbReference>
<evidence type="ECO:0000313" key="2">
    <source>
        <dbReference type="EMBL" id="MBB1255798.1"/>
    </source>
</evidence>
<reference evidence="6 7" key="2">
    <citation type="submission" date="2020-05" db="EMBL/GenBank/DDBJ databases">
        <title>Classification of alakaliphilic streptomycetes isolated from an alkaline soil next to Lonar Crater, India and a proposal for the recognition of Streptomyces alkaliterrae sp. nov.</title>
        <authorList>
            <person name="Golinska P."/>
        </authorList>
    </citation>
    <scope>NUCLEOTIDE SEQUENCE [LARGE SCALE GENOMIC DNA]</scope>
    <source>
        <strain evidence="7">OF3</strain>
        <strain evidence="6">OF8</strain>
    </source>
</reference>
<dbReference type="SMART" id="SM00100">
    <property type="entry name" value="cNMP"/>
    <property type="match status" value="1"/>
</dbReference>
<comment type="caution">
    <text evidence="4">The sequence shown here is derived from an EMBL/GenBank/DDBJ whole genome shotgun (WGS) entry which is preliminary data.</text>
</comment>
<evidence type="ECO:0000313" key="4">
    <source>
        <dbReference type="EMBL" id="MQS04479.1"/>
    </source>
</evidence>
<dbReference type="EMBL" id="JABJXA010000114">
    <property type="protein sequence ID" value="MBB1260717.1"/>
    <property type="molecule type" value="Genomic_DNA"/>
</dbReference>
<dbReference type="Gene3D" id="2.60.120.10">
    <property type="entry name" value="Jelly Rolls"/>
    <property type="match status" value="1"/>
</dbReference>
<evidence type="ECO:0000313" key="7">
    <source>
        <dbReference type="Proteomes" id="UP000525686"/>
    </source>
</evidence>
<dbReference type="Pfam" id="PF00027">
    <property type="entry name" value="cNMP_binding"/>
    <property type="match status" value="1"/>
</dbReference>
<dbReference type="PROSITE" id="PS50042">
    <property type="entry name" value="CNMP_BINDING_3"/>
    <property type="match status" value="1"/>
</dbReference>
<evidence type="ECO:0000313" key="3">
    <source>
        <dbReference type="EMBL" id="MBB1260717.1"/>
    </source>
</evidence>
<dbReference type="PANTHER" id="PTHR24567">
    <property type="entry name" value="CRP FAMILY TRANSCRIPTIONAL REGULATORY PROTEIN"/>
    <property type="match status" value="1"/>
</dbReference>
<proteinExistence type="predicted"/>
<dbReference type="InterPro" id="IPR014710">
    <property type="entry name" value="RmlC-like_jellyroll"/>
</dbReference>
<gene>
    <name evidence="4" type="ORF">FNX44_021915</name>
    <name evidence="2" type="ORF">H3146_20905</name>
    <name evidence="3" type="ORF">H3147_18080</name>
</gene>
<dbReference type="SUPFAM" id="SSF51206">
    <property type="entry name" value="cAMP-binding domain-like"/>
    <property type="match status" value="1"/>
</dbReference>
<dbReference type="PANTHER" id="PTHR24567:SF74">
    <property type="entry name" value="HTH-TYPE TRANSCRIPTIONAL REGULATOR ARCR"/>
    <property type="match status" value="1"/>
</dbReference>
<dbReference type="OrthoDB" id="290916at2"/>
<dbReference type="Proteomes" id="UP000525686">
    <property type="component" value="Unassembled WGS sequence"/>
</dbReference>
<reference evidence="2" key="3">
    <citation type="journal article" name="Syst. Appl. Microbiol.">
        <title>Streptomyces alkaliterrae sp. nov., isolated from an alkaline soil, and emended descriptions of Streptomyces alkaliphilus, Streptomyces calidiresistens and Streptomyces durbertensis.</title>
        <authorList>
            <person name="Swiecimska M."/>
            <person name="Golinska P."/>
            <person name="Nouioui I."/>
            <person name="Wypij M."/>
            <person name="Rai M."/>
            <person name="Sangal V."/>
            <person name="Goodfellow M."/>
        </authorList>
    </citation>
    <scope>NUCLEOTIDE SEQUENCE</scope>
    <source>
        <strain evidence="2">OF3</strain>
        <strain evidence="3">OF8</strain>
    </source>
</reference>
<keyword evidence="5" id="KW-1185">Reference proteome</keyword>
<dbReference type="InterPro" id="IPR000595">
    <property type="entry name" value="cNMP-bd_dom"/>
</dbReference>
<evidence type="ECO:0000313" key="6">
    <source>
        <dbReference type="Proteomes" id="UP000517765"/>
    </source>
</evidence>
<dbReference type="AlphaFoldDB" id="A0A5P0YZY6"/>
<organism evidence="4 5">
    <name type="scientific">Streptomyces alkaliterrae</name>
    <dbReference type="NCBI Taxonomy" id="2213162"/>
    <lineage>
        <taxon>Bacteria</taxon>
        <taxon>Bacillati</taxon>
        <taxon>Actinomycetota</taxon>
        <taxon>Actinomycetes</taxon>
        <taxon>Kitasatosporales</taxon>
        <taxon>Streptomycetaceae</taxon>
        <taxon>Streptomyces</taxon>
    </lineage>
</organism>
<accession>A0A5P0YZY6</accession>
<dbReference type="InterPro" id="IPR050397">
    <property type="entry name" value="Env_Response_Regulators"/>
</dbReference>
<sequence>MLDALPPESRERLVAHAREVVFPAGARIFEEGQRADRFWLLSSGTVQLDVRVPTRPHAVVDELHSGDLLGWSWLIAPHVWHFGARAVGPVRALEFDGAEVREMCRRDAELGRSLALFVARTVAQRLHRSRTRLLDLYGPQGLAALSDSSEET</sequence>
<dbReference type="GO" id="GO:0003700">
    <property type="term" value="F:DNA-binding transcription factor activity"/>
    <property type="evidence" value="ECO:0007669"/>
    <property type="project" value="TreeGrafter"/>
</dbReference>
<dbReference type="Proteomes" id="UP000320857">
    <property type="component" value="Unassembled WGS sequence"/>
</dbReference>
<feature type="domain" description="Cyclic nucleotide-binding" evidence="1">
    <location>
        <begin position="1"/>
        <end position="70"/>
    </location>
</feature>
<evidence type="ECO:0000313" key="5">
    <source>
        <dbReference type="Proteomes" id="UP000320857"/>
    </source>
</evidence>
<dbReference type="CDD" id="cd00038">
    <property type="entry name" value="CAP_ED"/>
    <property type="match status" value="1"/>
</dbReference>
<reference evidence="4 5" key="1">
    <citation type="submission" date="2019-10" db="EMBL/GenBank/DDBJ databases">
        <title>Streptomyces sp. nov., a novel actinobacterium isolated from alkaline environment.</title>
        <authorList>
            <person name="Golinska P."/>
        </authorList>
    </citation>
    <scope>NUCLEOTIDE SEQUENCE [LARGE SCALE GENOMIC DNA]</scope>
    <source>
        <strain evidence="4 5">OF1</strain>
    </source>
</reference>
<name>A0A5P0YZY6_9ACTN</name>
<dbReference type="InterPro" id="IPR018490">
    <property type="entry name" value="cNMP-bd_dom_sf"/>
</dbReference>
<evidence type="ECO:0000259" key="1">
    <source>
        <dbReference type="PROSITE" id="PS50042"/>
    </source>
</evidence>
<dbReference type="EMBL" id="VJYK02000297">
    <property type="protein sequence ID" value="MQS04479.1"/>
    <property type="molecule type" value="Genomic_DNA"/>
</dbReference>